<feature type="signal peptide" evidence="1">
    <location>
        <begin position="1"/>
        <end position="25"/>
    </location>
</feature>
<gene>
    <name evidence="2" type="ORF">VRU48_01950</name>
</gene>
<dbReference type="RefSeq" id="WP_330106251.1">
    <property type="nucleotide sequence ID" value="NZ_JAZDQT010000001.1"/>
</dbReference>
<evidence type="ECO:0000313" key="2">
    <source>
        <dbReference type="EMBL" id="MEE1943851.1"/>
    </source>
</evidence>
<keyword evidence="1" id="KW-0732">Signal</keyword>
<name>A0ABU7I3B5_9SPHI</name>
<keyword evidence="3" id="KW-1185">Reference proteome</keyword>
<accession>A0ABU7I3B5</accession>
<proteinExistence type="predicted"/>
<dbReference type="EMBL" id="JAZDQT010000001">
    <property type="protein sequence ID" value="MEE1943851.1"/>
    <property type="molecule type" value="Genomic_DNA"/>
</dbReference>
<reference evidence="2 3" key="1">
    <citation type="submission" date="2024-01" db="EMBL/GenBank/DDBJ databases">
        <title>Pedobacter sp. nov., isolated from fresh soil.</title>
        <authorList>
            <person name="Le N.T.T."/>
        </authorList>
    </citation>
    <scope>NUCLEOTIDE SEQUENCE [LARGE SCALE GENOMIC DNA]</scope>
    <source>
        <strain evidence="2 3">KR3-3</strain>
    </source>
</reference>
<sequence length="100" mass="10995">MKNYKISALVCIAALALAFTQSAFKAPKSAYYGKVMHSPTTWDWEPIANLERVEEGELGPNTYKCSYSDEQTCTAIFSSAPSSNDPESTVATLGVFEFNR</sequence>
<organism evidence="2 3">
    <name type="scientific">Pedobacter albus</name>
    <dbReference type="NCBI Taxonomy" id="3113905"/>
    <lineage>
        <taxon>Bacteria</taxon>
        <taxon>Pseudomonadati</taxon>
        <taxon>Bacteroidota</taxon>
        <taxon>Sphingobacteriia</taxon>
        <taxon>Sphingobacteriales</taxon>
        <taxon>Sphingobacteriaceae</taxon>
        <taxon>Pedobacter</taxon>
    </lineage>
</organism>
<evidence type="ECO:0000256" key="1">
    <source>
        <dbReference type="SAM" id="SignalP"/>
    </source>
</evidence>
<protein>
    <submittedName>
        <fullName evidence="2">Uncharacterized protein</fullName>
    </submittedName>
</protein>
<comment type="caution">
    <text evidence="2">The sequence shown here is derived from an EMBL/GenBank/DDBJ whole genome shotgun (WGS) entry which is preliminary data.</text>
</comment>
<evidence type="ECO:0000313" key="3">
    <source>
        <dbReference type="Proteomes" id="UP001336835"/>
    </source>
</evidence>
<dbReference type="Proteomes" id="UP001336835">
    <property type="component" value="Unassembled WGS sequence"/>
</dbReference>
<feature type="chain" id="PRO_5046201393" evidence="1">
    <location>
        <begin position="26"/>
        <end position="100"/>
    </location>
</feature>